<dbReference type="InterPro" id="IPR003131">
    <property type="entry name" value="T1-type_BTB"/>
</dbReference>
<dbReference type="RefSeq" id="XP_012207796.1">
    <property type="nucleotide sequence ID" value="XM_012352406.1"/>
</dbReference>
<evidence type="ECO:0000313" key="3">
    <source>
        <dbReference type="Proteomes" id="UP000030745"/>
    </source>
</evidence>
<evidence type="ECO:0000259" key="1">
    <source>
        <dbReference type="PROSITE" id="PS50097"/>
    </source>
</evidence>
<accession>A0A067BXE1</accession>
<reference evidence="2 3" key="1">
    <citation type="journal article" date="2013" name="PLoS Genet.">
        <title>Distinctive expansion of potential virulence genes in the genome of the oomycete fish pathogen Saprolegnia parasitica.</title>
        <authorList>
            <person name="Jiang R.H."/>
            <person name="de Bruijn I."/>
            <person name="Haas B.J."/>
            <person name="Belmonte R."/>
            <person name="Lobach L."/>
            <person name="Christie J."/>
            <person name="van den Ackerveken G."/>
            <person name="Bottin A."/>
            <person name="Bulone V."/>
            <person name="Diaz-Moreno S.M."/>
            <person name="Dumas B."/>
            <person name="Fan L."/>
            <person name="Gaulin E."/>
            <person name="Govers F."/>
            <person name="Grenville-Briggs L.J."/>
            <person name="Horner N.R."/>
            <person name="Levin J.Z."/>
            <person name="Mammella M."/>
            <person name="Meijer H.J."/>
            <person name="Morris P."/>
            <person name="Nusbaum C."/>
            <person name="Oome S."/>
            <person name="Phillips A.J."/>
            <person name="van Rooyen D."/>
            <person name="Rzeszutek E."/>
            <person name="Saraiva M."/>
            <person name="Secombes C.J."/>
            <person name="Seidl M.F."/>
            <person name="Snel B."/>
            <person name="Stassen J.H."/>
            <person name="Sykes S."/>
            <person name="Tripathy S."/>
            <person name="van den Berg H."/>
            <person name="Vega-Arreguin J.C."/>
            <person name="Wawra S."/>
            <person name="Young S.K."/>
            <person name="Zeng Q."/>
            <person name="Dieguez-Uribeondo J."/>
            <person name="Russ C."/>
            <person name="Tyler B.M."/>
            <person name="van West P."/>
        </authorList>
    </citation>
    <scope>NUCLEOTIDE SEQUENCE [LARGE SCALE GENOMIC DNA]</scope>
    <source>
        <strain evidence="2 3">CBS 223.65</strain>
    </source>
</reference>
<keyword evidence="3" id="KW-1185">Reference proteome</keyword>
<dbReference type="Proteomes" id="UP000030745">
    <property type="component" value="Unassembled WGS sequence"/>
</dbReference>
<protein>
    <recommendedName>
        <fullName evidence="1">BTB domain-containing protein</fullName>
    </recommendedName>
</protein>
<dbReference type="OrthoDB" id="2414723at2759"/>
<dbReference type="SMART" id="SM00225">
    <property type="entry name" value="BTB"/>
    <property type="match status" value="1"/>
</dbReference>
<dbReference type="CDD" id="cd18316">
    <property type="entry name" value="BTB_POZ_KCTD-like"/>
    <property type="match status" value="1"/>
</dbReference>
<dbReference type="PANTHER" id="PTHR11145">
    <property type="entry name" value="BTB/POZ DOMAIN-CONTAINING ADAPTER FOR CUL3-MEDIATED RHOA DEGRADATION PROTEIN FAMILY MEMBER"/>
    <property type="match status" value="1"/>
</dbReference>
<dbReference type="AlphaFoldDB" id="A0A067BXE1"/>
<dbReference type="VEuPathDB" id="FungiDB:SPRG_12493"/>
<dbReference type="InterPro" id="IPR045068">
    <property type="entry name" value="BACURD1-3"/>
</dbReference>
<dbReference type="GO" id="GO:0051260">
    <property type="term" value="P:protein homooligomerization"/>
    <property type="evidence" value="ECO:0007669"/>
    <property type="project" value="InterPro"/>
</dbReference>
<dbReference type="PANTHER" id="PTHR11145:SF8">
    <property type="entry name" value="RE57120P"/>
    <property type="match status" value="1"/>
</dbReference>
<dbReference type="EMBL" id="KK583286">
    <property type="protein sequence ID" value="KDO21530.1"/>
    <property type="molecule type" value="Genomic_DNA"/>
</dbReference>
<dbReference type="GeneID" id="24134448"/>
<dbReference type="Gene3D" id="3.30.710.10">
    <property type="entry name" value="Potassium Channel Kv1.1, Chain A"/>
    <property type="match status" value="1"/>
</dbReference>
<proteinExistence type="predicted"/>
<feature type="domain" description="BTB" evidence="1">
    <location>
        <begin position="97"/>
        <end position="165"/>
    </location>
</feature>
<organism evidence="2 3">
    <name type="scientific">Saprolegnia parasitica (strain CBS 223.65)</name>
    <dbReference type="NCBI Taxonomy" id="695850"/>
    <lineage>
        <taxon>Eukaryota</taxon>
        <taxon>Sar</taxon>
        <taxon>Stramenopiles</taxon>
        <taxon>Oomycota</taxon>
        <taxon>Saprolegniomycetes</taxon>
        <taxon>Saprolegniales</taxon>
        <taxon>Saprolegniaceae</taxon>
        <taxon>Saprolegnia</taxon>
    </lineage>
</organism>
<dbReference type="PROSITE" id="PS50097">
    <property type="entry name" value="BTB"/>
    <property type="match status" value="1"/>
</dbReference>
<dbReference type="InterPro" id="IPR043136">
    <property type="entry name" value="B30.2/SPRY_sf"/>
</dbReference>
<name>A0A067BXE1_SAPPC</name>
<dbReference type="InterPro" id="IPR011333">
    <property type="entry name" value="SKP1/BTB/POZ_sf"/>
</dbReference>
<dbReference type="SUPFAM" id="SSF54695">
    <property type="entry name" value="POZ domain"/>
    <property type="match status" value="1"/>
</dbReference>
<evidence type="ECO:0000313" key="2">
    <source>
        <dbReference type="EMBL" id="KDO21530.1"/>
    </source>
</evidence>
<dbReference type="Gene3D" id="2.60.120.920">
    <property type="match status" value="1"/>
</dbReference>
<dbReference type="SUPFAM" id="SSF49899">
    <property type="entry name" value="Concanavalin A-like lectins/glucanases"/>
    <property type="match status" value="1"/>
</dbReference>
<gene>
    <name evidence="2" type="ORF">SPRG_12493</name>
</gene>
<dbReference type="InterPro" id="IPR000210">
    <property type="entry name" value="BTB/POZ_dom"/>
</dbReference>
<dbReference type="KEGG" id="spar:SPRG_12493"/>
<dbReference type="Pfam" id="PF02214">
    <property type="entry name" value="BTB_2"/>
    <property type="match status" value="1"/>
</dbReference>
<dbReference type="InterPro" id="IPR013320">
    <property type="entry name" value="ConA-like_dom_sf"/>
</dbReference>
<sequence length="362" mass="40102">MVDGLTLAARCAALQALVAALDETPSDALCKLVDELSAIASDVATKEEALRLHEAALQEREARIDAKLELLAELKAENHRRQPDADESIDHLLTPAKTITLNVGGTLFMTARETLLRMPGSYFDAMLSSDHWLPNEKGEYFLDLDASTFKRVIKYLRSGRLDVEGLTVNQEADLREMLDYLQIQIESPAPSAPIMPLQWDPRRCSEQILLADGNMLAKHPSRGWASVVASHPVTTFAVLVHLGLHAVEAGFLPYLDETSPVPERNEATRGWFFSCRNATVYSHDEPRSNGLLDTKVPQLALLQVTWHRLQQRISFTVDGVLLPTSLHNVVSDVNLYPTVRLFSAGSNVRLIPVQEHGLVSTS</sequence>